<keyword evidence="3" id="KW-1185">Reference proteome</keyword>
<evidence type="ECO:0000313" key="2">
    <source>
        <dbReference type="EMBL" id="RKO61886.1"/>
    </source>
</evidence>
<gene>
    <name evidence="2" type="ORF">Cdeb_01381</name>
</gene>
<organism evidence="2 3">
    <name type="scientific">Caldibacillus debilis GB1</name>
    <dbReference type="NCBI Taxonomy" id="1339248"/>
    <lineage>
        <taxon>Bacteria</taxon>
        <taxon>Bacillati</taxon>
        <taxon>Bacillota</taxon>
        <taxon>Bacilli</taxon>
        <taxon>Bacillales</taxon>
        <taxon>Bacillaceae</taxon>
        <taxon>Caldibacillus</taxon>
    </lineage>
</organism>
<dbReference type="EMBL" id="AZRV01000035">
    <property type="protein sequence ID" value="RKO61886.1"/>
    <property type="molecule type" value="Genomic_DNA"/>
</dbReference>
<feature type="non-terminal residue" evidence="2">
    <location>
        <position position="1"/>
    </location>
</feature>
<comment type="caution">
    <text evidence="2">The sequence shown here is derived from an EMBL/GenBank/DDBJ whole genome shotgun (WGS) entry which is preliminary data.</text>
</comment>
<evidence type="ECO:0000256" key="1">
    <source>
        <dbReference type="SAM" id="Coils"/>
    </source>
</evidence>
<dbReference type="AlphaFoldDB" id="A0A420VEA0"/>
<evidence type="ECO:0000313" key="3">
    <source>
        <dbReference type="Proteomes" id="UP000286235"/>
    </source>
</evidence>
<feature type="coiled-coil region" evidence="1">
    <location>
        <begin position="47"/>
        <end position="74"/>
    </location>
</feature>
<keyword evidence="1" id="KW-0175">Coiled coil</keyword>
<proteinExistence type="predicted"/>
<name>A0A420VEA0_9BACI</name>
<dbReference type="Proteomes" id="UP000286235">
    <property type="component" value="Unassembled WGS sequence"/>
</dbReference>
<reference evidence="2 3" key="1">
    <citation type="submission" date="2013-12" db="EMBL/GenBank/DDBJ databases">
        <title>Genome and proteome characterization of Caldibacillus debilis GB1 derived from a cellulolytic aero-tolerant co-culture.</title>
        <authorList>
            <person name="Wushke S.T."/>
            <person name="Zhang X."/>
            <person name="Fristensky B."/>
            <person name="Wilkins J.A."/>
            <person name="Levin D.B."/>
            <person name="Sparling R."/>
        </authorList>
    </citation>
    <scope>NUCLEOTIDE SEQUENCE [LARGE SCALE GENOMIC DNA]</scope>
    <source>
        <strain evidence="2 3">GB1</strain>
    </source>
</reference>
<sequence>GGEPAPPLFQIYFRDTLSILHYTKFLTVPVHQWWMDEEKKRKEQQRKNDLVLINRQLQRLVKNVEQNIERTHYEEVTRQLENRYQVVQSSLWNLSWANNFESERVAVAQGLLIAHILKHEDFEGKGHVENKTKALMRRLSNVDWGAYQEFIRRKHFL</sequence>
<protein>
    <submittedName>
        <fullName evidence="2">Uncharacterized protein</fullName>
    </submittedName>
</protein>
<accession>A0A420VEA0</accession>
<dbReference type="RefSeq" id="WP_220703273.1">
    <property type="nucleotide sequence ID" value="NZ_AZRV01000035.1"/>
</dbReference>